<reference evidence="2" key="1">
    <citation type="journal article" date="2019" name="Int. J. Syst. Evol. Microbiol.">
        <title>The Global Catalogue of Microorganisms (GCM) 10K type strain sequencing project: providing services to taxonomists for standard genome sequencing and annotation.</title>
        <authorList>
            <consortium name="The Broad Institute Genomics Platform"/>
            <consortium name="The Broad Institute Genome Sequencing Center for Infectious Disease"/>
            <person name="Wu L."/>
            <person name="Ma J."/>
        </authorList>
    </citation>
    <scope>NUCLEOTIDE SEQUENCE [LARGE SCALE GENOMIC DNA]</scope>
    <source>
        <strain evidence="2">CECT 8288</strain>
    </source>
</reference>
<sequence>MDLLLIEGLPGSGKSTLAKQLYDGAQVDGVGSSWYLEESADHPIHPAFIKHDKYKKTFPELCLKQWAKFVSDNKGSDHLFIFEGSLFQSTVRFMLEGRNQKLVADYYSECQRILADVNPKLIYLRPSNVESHIEWVMEHRGEKWSLKVAEYLEKTPYCFEQQWNGKECMVSFWSNYAQLCDLLIEQTRMPYQTINAGNGYFDSQYSEELKRLYVPGHQ</sequence>
<dbReference type="Gene3D" id="3.40.50.300">
    <property type="entry name" value="P-loop containing nucleotide triphosphate hydrolases"/>
    <property type="match status" value="1"/>
</dbReference>
<organism evidence="1 2">
    <name type="scientific">Reinekea marina</name>
    <dbReference type="NCBI Taxonomy" id="1310421"/>
    <lineage>
        <taxon>Bacteria</taxon>
        <taxon>Pseudomonadati</taxon>
        <taxon>Pseudomonadota</taxon>
        <taxon>Gammaproteobacteria</taxon>
        <taxon>Oceanospirillales</taxon>
        <taxon>Saccharospirillaceae</taxon>
        <taxon>Reinekea</taxon>
    </lineage>
</organism>
<evidence type="ECO:0000313" key="1">
    <source>
        <dbReference type="EMBL" id="MFC3701388.1"/>
    </source>
</evidence>
<proteinExistence type="predicted"/>
<dbReference type="Proteomes" id="UP001595710">
    <property type="component" value="Unassembled WGS sequence"/>
</dbReference>
<evidence type="ECO:0000313" key="2">
    <source>
        <dbReference type="Proteomes" id="UP001595710"/>
    </source>
</evidence>
<dbReference type="RefSeq" id="WP_290282610.1">
    <property type="nucleotide sequence ID" value="NZ_JAUFQI010000001.1"/>
</dbReference>
<gene>
    <name evidence="1" type="ORF">ACFOND_07005</name>
</gene>
<dbReference type="SUPFAM" id="SSF52540">
    <property type="entry name" value="P-loop containing nucleoside triphosphate hydrolases"/>
    <property type="match status" value="1"/>
</dbReference>
<accession>A0ABV7WSF5</accession>
<name>A0ABV7WSF5_9GAMM</name>
<dbReference type="InterPro" id="IPR027417">
    <property type="entry name" value="P-loop_NTPase"/>
</dbReference>
<comment type="caution">
    <text evidence="1">The sequence shown here is derived from an EMBL/GenBank/DDBJ whole genome shotgun (WGS) entry which is preliminary data.</text>
</comment>
<protein>
    <submittedName>
        <fullName evidence="1">Uncharacterized protein</fullName>
    </submittedName>
</protein>
<keyword evidence="2" id="KW-1185">Reference proteome</keyword>
<dbReference type="EMBL" id="JBHRYN010000008">
    <property type="protein sequence ID" value="MFC3701388.1"/>
    <property type="molecule type" value="Genomic_DNA"/>
</dbReference>